<name>A0ABT3YLK7_9HYPH</name>
<dbReference type="EMBL" id="JAOVZQ010000001">
    <property type="protein sequence ID" value="MCY0096771.1"/>
    <property type="molecule type" value="Genomic_DNA"/>
</dbReference>
<protein>
    <submittedName>
        <fullName evidence="1">Uncharacterized protein</fullName>
    </submittedName>
</protein>
<accession>A0ABT3YLK7</accession>
<sequence length="53" mass="5625">MTKIKPSIDPRLAACDAAITMTRQIPDADLFLPRSGGLRASRGAILICIKSAV</sequence>
<evidence type="ECO:0000313" key="2">
    <source>
        <dbReference type="Proteomes" id="UP001081283"/>
    </source>
</evidence>
<dbReference type="Proteomes" id="UP001081283">
    <property type="component" value="Unassembled WGS sequence"/>
</dbReference>
<proteinExistence type="predicted"/>
<dbReference type="RefSeq" id="WP_267614597.1">
    <property type="nucleotide sequence ID" value="NZ_JAOVZQ010000001.1"/>
</dbReference>
<comment type="caution">
    <text evidence="1">The sequence shown here is derived from an EMBL/GenBank/DDBJ whole genome shotgun (WGS) entry which is preliminary data.</text>
</comment>
<organism evidence="1 2">
    <name type="scientific">Hoeflea ulvae</name>
    <dbReference type="NCBI Taxonomy" id="2983764"/>
    <lineage>
        <taxon>Bacteria</taxon>
        <taxon>Pseudomonadati</taxon>
        <taxon>Pseudomonadota</taxon>
        <taxon>Alphaproteobacteria</taxon>
        <taxon>Hyphomicrobiales</taxon>
        <taxon>Rhizobiaceae</taxon>
        <taxon>Hoeflea</taxon>
    </lineage>
</organism>
<evidence type="ECO:0000313" key="1">
    <source>
        <dbReference type="EMBL" id="MCY0096771.1"/>
    </source>
</evidence>
<gene>
    <name evidence="1" type="ORF">OEG82_22555</name>
</gene>
<reference evidence="1" key="1">
    <citation type="submission" date="2022-10" db="EMBL/GenBank/DDBJ databases">
        <title>Hoeflea sp. J2-29, isolated from marine algae.</title>
        <authorList>
            <person name="Kristyanto S."/>
            <person name="Kim J.M."/>
            <person name="Jeon C.O."/>
        </authorList>
    </citation>
    <scope>NUCLEOTIDE SEQUENCE</scope>
    <source>
        <strain evidence="1">J2-29</strain>
    </source>
</reference>
<keyword evidence="2" id="KW-1185">Reference proteome</keyword>